<evidence type="ECO:0000313" key="3">
    <source>
        <dbReference type="Proteomes" id="UP000261174"/>
    </source>
</evidence>
<feature type="transmembrane region" description="Helical" evidence="1">
    <location>
        <begin position="70"/>
        <end position="91"/>
    </location>
</feature>
<dbReference type="AlphaFoldDB" id="A0A3E1NUH0"/>
<sequence>MEDNYFLSLYKEQDRTNIIVYRSVKYQKIPVGISRCKSCRNIHEAAATKAGWISVGIAIGLELILFKIDLLWGFIGIFPALLIIFGGTDYLQKKFVEDQGISPKVDGAKQNEAVQHLVMSGWSFTMPTA</sequence>
<organism evidence="2 3">
    <name type="scientific">Chitinophaga silvisoli</name>
    <dbReference type="NCBI Taxonomy" id="2291814"/>
    <lineage>
        <taxon>Bacteria</taxon>
        <taxon>Pseudomonadati</taxon>
        <taxon>Bacteroidota</taxon>
        <taxon>Chitinophagia</taxon>
        <taxon>Chitinophagales</taxon>
        <taxon>Chitinophagaceae</taxon>
        <taxon>Chitinophaga</taxon>
    </lineage>
</organism>
<comment type="caution">
    <text evidence="2">The sequence shown here is derived from an EMBL/GenBank/DDBJ whole genome shotgun (WGS) entry which is preliminary data.</text>
</comment>
<protein>
    <submittedName>
        <fullName evidence="2">Uncharacterized protein</fullName>
    </submittedName>
</protein>
<gene>
    <name evidence="2" type="ORF">DXN04_28160</name>
</gene>
<keyword evidence="1" id="KW-0812">Transmembrane</keyword>
<evidence type="ECO:0000256" key="1">
    <source>
        <dbReference type="SAM" id="Phobius"/>
    </source>
</evidence>
<keyword evidence="3" id="KW-1185">Reference proteome</keyword>
<accession>A0A3E1NUH0</accession>
<keyword evidence="1" id="KW-1133">Transmembrane helix</keyword>
<reference evidence="2 3" key="1">
    <citation type="submission" date="2018-08" db="EMBL/GenBank/DDBJ databases">
        <title>Chitinophaga sp. K20C18050901, a novel bacterium isolated from forest soil.</title>
        <authorList>
            <person name="Wang C."/>
        </authorList>
    </citation>
    <scope>NUCLEOTIDE SEQUENCE [LARGE SCALE GENOMIC DNA]</scope>
    <source>
        <strain evidence="2 3">K20C18050901</strain>
    </source>
</reference>
<evidence type="ECO:0000313" key="2">
    <source>
        <dbReference type="EMBL" id="RFM31591.1"/>
    </source>
</evidence>
<proteinExistence type="predicted"/>
<dbReference type="Proteomes" id="UP000261174">
    <property type="component" value="Unassembled WGS sequence"/>
</dbReference>
<keyword evidence="1" id="KW-0472">Membrane</keyword>
<name>A0A3E1NUH0_9BACT</name>
<dbReference type="EMBL" id="QTJV01000013">
    <property type="protein sequence ID" value="RFM31591.1"/>
    <property type="molecule type" value="Genomic_DNA"/>
</dbReference>